<sequence>TNIVLPSQFLEFDNSETLLYIASIISNSTITDNIISFQQYNTQEIQNLISQLLYEDVININNYIEIDDSLEIENINITNRNIIN</sequence>
<comment type="caution">
    <text evidence="1">The sequence shown here is derived from an EMBL/GenBank/DDBJ whole genome shotgun (WGS) entry which is preliminary data.</text>
</comment>
<protein>
    <submittedName>
        <fullName evidence="1">7034_t:CDS:1</fullName>
    </submittedName>
</protein>
<organism evidence="1 2">
    <name type="scientific">Dentiscutata erythropus</name>
    <dbReference type="NCBI Taxonomy" id="1348616"/>
    <lineage>
        <taxon>Eukaryota</taxon>
        <taxon>Fungi</taxon>
        <taxon>Fungi incertae sedis</taxon>
        <taxon>Mucoromycota</taxon>
        <taxon>Glomeromycotina</taxon>
        <taxon>Glomeromycetes</taxon>
        <taxon>Diversisporales</taxon>
        <taxon>Gigasporaceae</taxon>
        <taxon>Dentiscutata</taxon>
    </lineage>
</organism>
<evidence type="ECO:0000313" key="1">
    <source>
        <dbReference type="EMBL" id="CAG8829475.1"/>
    </source>
</evidence>
<gene>
    <name evidence="1" type="ORF">DERYTH_LOCUS28691</name>
</gene>
<evidence type="ECO:0000313" key="2">
    <source>
        <dbReference type="Proteomes" id="UP000789405"/>
    </source>
</evidence>
<name>A0A9N9KHG4_9GLOM</name>
<accession>A0A9N9KHG4</accession>
<feature type="non-terminal residue" evidence="1">
    <location>
        <position position="1"/>
    </location>
</feature>
<reference evidence="1" key="1">
    <citation type="submission" date="2021-06" db="EMBL/GenBank/DDBJ databases">
        <authorList>
            <person name="Kallberg Y."/>
            <person name="Tangrot J."/>
            <person name="Rosling A."/>
        </authorList>
    </citation>
    <scope>NUCLEOTIDE SEQUENCE</scope>
    <source>
        <strain evidence="1">MA453B</strain>
    </source>
</reference>
<dbReference type="EMBL" id="CAJVPY010073293">
    <property type="protein sequence ID" value="CAG8829475.1"/>
    <property type="molecule type" value="Genomic_DNA"/>
</dbReference>
<dbReference type="Proteomes" id="UP000789405">
    <property type="component" value="Unassembled WGS sequence"/>
</dbReference>
<proteinExistence type="predicted"/>
<keyword evidence="2" id="KW-1185">Reference proteome</keyword>
<dbReference type="OrthoDB" id="10617050at2759"/>
<dbReference type="AlphaFoldDB" id="A0A9N9KHG4"/>